<evidence type="ECO:0000313" key="4">
    <source>
        <dbReference type="EMBL" id="OOG00121.1"/>
    </source>
</evidence>
<protein>
    <recommendedName>
        <fullName evidence="3">NmrA-like domain-containing protein</fullName>
    </recommendedName>
</protein>
<proteinExistence type="predicted"/>
<dbReference type="OrthoDB" id="9974981at2759"/>
<dbReference type="Gene3D" id="3.90.25.10">
    <property type="entry name" value="UDP-galactose 4-epimerase, domain 1"/>
    <property type="match status" value="1"/>
</dbReference>
<evidence type="ECO:0000256" key="1">
    <source>
        <dbReference type="ARBA" id="ARBA00022857"/>
    </source>
</evidence>
<dbReference type="OMA" id="GMHHVYR"/>
<feature type="domain" description="NmrA-like" evidence="3">
    <location>
        <begin position="2"/>
        <end position="258"/>
    </location>
</feature>
<dbReference type="Gene3D" id="3.40.50.720">
    <property type="entry name" value="NAD(P)-binding Rossmann-like Domain"/>
    <property type="match status" value="1"/>
</dbReference>
<dbReference type="AlphaFoldDB" id="A0A1R3S094"/>
<keyword evidence="2" id="KW-0560">Oxidoreductase</keyword>
<dbReference type="InterPro" id="IPR008030">
    <property type="entry name" value="NmrA-like"/>
</dbReference>
<gene>
    <name evidence="4" type="ORF">ASPCADRAFT_1776</name>
</gene>
<accession>A0A1R3S094</accession>
<dbReference type="EMBL" id="KV907494">
    <property type="protein sequence ID" value="OOG00121.1"/>
    <property type="molecule type" value="Genomic_DNA"/>
</dbReference>
<evidence type="ECO:0000256" key="2">
    <source>
        <dbReference type="ARBA" id="ARBA00023002"/>
    </source>
</evidence>
<reference evidence="5" key="1">
    <citation type="journal article" date="2017" name="Genome Biol.">
        <title>Comparative genomics reveals high biological diversity and specific adaptations in the industrially and medically important fungal genus Aspergillus.</title>
        <authorList>
            <person name="de Vries R.P."/>
            <person name="Riley R."/>
            <person name="Wiebenga A."/>
            <person name="Aguilar-Osorio G."/>
            <person name="Amillis S."/>
            <person name="Uchima C.A."/>
            <person name="Anderluh G."/>
            <person name="Asadollahi M."/>
            <person name="Askin M."/>
            <person name="Barry K."/>
            <person name="Battaglia E."/>
            <person name="Bayram O."/>
            <person name="Benocci T."/>
            <person name="Braus-Stromeyer S.A."/>
            <person name="Caldana C."/>
            <person name="Canovas D."/>
            <person name="Cerqueira G.C."/>
            <person name="Chen F."/>
            <person name="Chen W."/>
            <person name="Choi C."/>
            <person name="Clum A."/>
            <person name="Dos Santos R.A."/>
            <person name="Damasio A.R."/>
            <person name="Diallinas G."/>
            <person name="Emri T."/>
            <person name="Fekete E."/>
            <person name="Flipphi M."/>
            <person name="Freyberg S."/>
            <person name="Gallo A."/>
            <person name="Gournas C."/>
            <person name="Habgood R."/>
            <person name="Hainaut M."/>
            <person name="Harispe M.L."/>
            <person name="Henrissat B."/>
            <person name="Hilden K.S."/>
            <person name="Hope R."/>
            <person name="Hossain A."/>
            <person name="Karabika E."/>
            <person name="Karaffa L."/>
            <person name="Karanyi Z."/>
            <person name="Krasevec N."/>
            <person name="Kuo A."/>
            <person name="Kusch H."/>
            <person name="LaButti K."/>
            <person name="Lagendijk E.L."/>
            <person name="Lapidus A."/>
            <person name="Levasseur A."/>
            <person name="Lindquist E."/>
            <person name="Lipzen A."/>
            <person name="Logrieco A.F."/>
            <person name="MacCabe A."/>
            <person name="Maekelae M.R."/>
            <person name="Malavazi I."/>
            <person name="Melin P."/>
            <person name="Meyer V."/>
            <person name="Mielnichuk N."/>
            <person name="Miskei M."/>
            <person name="Molnar A.P."/>
            <person name="Mule G."/>
            <person name="Ngan C.Y."/>
            <person name="Orejas M."/>
            <person name="Orosz E."/>
            <person name="Ouedraogo J.P."/>
            <person name="Overkamp K.M."/>
            <person name="Park H.-S."/>
            <person name="Perrone G."/>
            <person name="Piumi F."/>
            <person name="Punt P.J."/>
            <person name="Ram A.F."/>
            <person name="Ramon A."/>
            <person name="Rauscher S."/>
            <person name="Record E."/>
            <person name="Riano-Pachon D.M."/>
            <person name="Robert V."/>
            <person name="Roehrig J."/>
            <person name="Ruller R."/>
            <person name="Salamov A."/>
            <person name="Salih N.S."/>
            <person name="Samson R.A."/>
            <person name="Sandor E."/>
            <person name="Sanguinetti M."/>
            <person name="Schuetze T."/>
            <person name="Sepcic K."/>
            <person name="Shelest E."/>
            <person name="Sherlock G."/>
            <person name="Sophianopoulou V."/>
            <person name="Squina F.M."/>
            <person name="Sun H."/>
            <person name="Susca A."/>
            <person name="Todd R.B."/>
            <person name="Tsang A."/>
            <person name="Unkles S.E."/>
            <person name="van de Wiele N."/>
            <person name="van Rossen-Uffink D."/>
            <person name="Oliveira J.V."/>
            <person name="Vesth T.C."/>
            <person name="Visser J."/>
            <person name="Yu J.-H."/>
            <person name="Zhou M."/>
            <person name="Andersen M.R."/>
            <person name="Archer D.B."/>
            <person name="Baker S.E."/>
            <person name="Benoit I."/>
            <person name="Brakhage A.A."/>
            <person name="Braus G.H."/>
            <person name="Fischer R."/>
            <person name="Frisvad J.C."/>
            <person name="Goldman G.H."/>
            <person name="Houbraken J."/>
            <person name="Oakley B."/>
            <person name="Pocsi I."/>
            <person name="Scazzocchio C."/>
            <person name="Seiboth B."/>
            <person name="vanKuyk P.A."/>
            <person name="Wortman J."/>
            <person name="Dyer P.S."/>
            <person name="Grigoriev I.V."/>
        </authorList>
    </citation>
    <scope>NUCLEOTIDE SEQUENCE [LARGE SCALE GENOMIC DNA]</scope>
    <source>
        <strain evidence="5">ITEM 5010</strain>
    </source>
</reference>
<dbReference type="VEuPathDB" id="FungiDB:ASPCADRAFT_1776"/>
<dbReference type="SUPFAM" id="SSF51735">
    <property type="entry name" value="NAD(P)-binding Rossmann-fold domains"/>
    <property type="match status" value="1"/>
</dbReference>
<evidence type="ECO:0000313" key="5">
    <source>
        <dbReference type="Proteomes" id="UP000188318"/>
    </source>
</evidence>
<dbReference type="PANTHER" id="PTHR47706">
    <property type="entry name" value="NMRA-LIKE FAMILY PROTEIN"/>
    <property type="match status" value="1"/>
</dbReference>
<dbReference type="InterPro" id="IPR036291">
    <property type="entry name" value="NAD(P)-bd_dom_sf"/>
</dbReference>
<dbReference type="GO" id="GO:0016491">
    <property type="term" value="F:oxidoreductase activity"/>
    <property type="evidence" value="ECO:0007669"/>
    <property type="project" value="UniProtKB-KW"/>
</dbReference>
<dbReference type="InterPro" id="IPR051609">
    <property type="entry name" value="NmrA/Isoflavone_reductase-like"/>
</dbReference>
<name>A0A1R3S094_ASPC5</name>
<dbReference type="Proteomes" id="UP000188318">
    <property type="component" value="Unassembled WGS sequence"/>
</dbReference>
<evidence type="ECO:0000259" key="3">
    <source>
        <dbReference type="Pfam" id="PF05368"/>
    </source>
</evidence>
<keyword evidence="1" id="KW-0521">NADP</keyword>
<dbReference type="STRING" id="602072.A0A1R3S094"/>
<organism evidence="4 5">
    <name type="scientific">Aspergillus carbonarius (strain ITEM 5010)</name>
    <dbReference type="NCBI Taxonomy" id="602072"/>
    <lineage>
        <taxon>Eukaryota</taxon>
        <taxon>Fungi</taxon>
        <taxon>Dikarya</taxon>
        <taxon>Ascomycota</taxon>
        <taxon>Pezizomycotina</taxon>
        <taxon>Eurotiomycetes</taxon>
        <taxon>Eurotiomycetidae</taxon>
        <taxon>Eurotiales</taxon>
        <taxon>Aspergillaceae</taxon>
        <taxon>Aspergillus</taxon>
        <taxon>Aspergillus subgen. Circumdati</taxon>
    </lineage>
</organism>
<keyword evidence="5" id="KW-1185">Reference proteome</keyword>
<dbReference type="PANTHER" id="PTHR47706:SF9">
    <property type="entry name" value="NMRA-LIKE DOMAIN-CONTAINING PROTEIN-RELATED"/>
    <property type="match status" value="1"/>
</dbReference>
<sequence>MKIALLGPTGQVGQSILRALLTTTPYPILQIASPKSHSTALSTAQSFPPDQQSRLTTQSIDLLSCSPTTLIPLLTDIDIIISALNGPALASQPKIQDAAAAAGVKRFYPSEYGMHHIYQPEGDNYGYIHPTWMQKISTTEKCLHHPAITSGAMTYTLIGCGDLYNQGKEPIWCPWNNPSLPAYTIYVIGDPDAKIDFTHTDDLAAFIVETVRCPGLAENRELNFVSDRVSYREIAGWLERYSGREVKMVVFEKRVVDEVWRDKGKVPGEVRGDKGSFGEDFWILVRGLQGMGRFVRPMGMVHNGVFPEVGVRTVEGYLGGVVWRELDILI</sequence>
<dbReference type="Pfam" id="PF05368">
    <property type="entry name" value="NmrA"/>
    <property type="match status" value="1"/>
</dbReference>